<dbReference type="EMBL" id="CAJOAX010066729">
    <property type="protein sequence ID" value="CAF4360120.1"/>
    <property type="molecule type" value="Genomic_DNA"/>
</dbReference>
<name>A0A820LN61_9BILA</name>
<evidence type="ECO:0000313" key="2">
    <source>
        <dbReference type="Proteomes" id="UP000663823"/>
    </source>
</evidence>
<feature type="non-terminal residue" evidence="1">
    <location>
        <position position="1"/>
    </location>
</feature>
<reference evidence="1" key="1">
    <citation type="submission" date="2021-02" db="EMBL/GenBank/DDBJ databases">
        <authorList>
            <person name="Nowell W R."/>
        </authorList>
    </citation>
    <scope>NUCLEOTIDE SEQUENCE</scope>
</reference>
<dbReference type="Proteomes" id="UP000663823">
    <property type="component" value="Unassembled WGS sequence"/>
</dbReference>
<dbReference type="AlphaFoldDB" id="A0A820LN61"/>
<accession>A0A820LN61</accession>
<evidence type="ECO:0000313" key="1">
    <source>
        <dbReference type="EMBL" id="CAF4360120.1"/>
    </source>
</evidence>
<gene>
    <name evidence="1" type="ORF">OTI717_LOCUS43819</name>
</gene>
<comment type="caution">
    <text evidence="1">The sequence shown here is derived from an EMBL/GenBank/DDBJ whole genome shotgun (WGS) entry which is preliminary data.</text>
</comment>
<protein>
    <submittedName>
        <fullName evidence="1">Uncharacterized protein</fullName>
    </submittedName>
</protein>
<proteinExistence type="predicted"/>
<organism evidence="1 2">
    <name type="scientific">Rotaria sordida</name>
    <dbReference type="NCBI Taxonomy" id="392033"/>
    <lineage>
        <taxon>Eukaryota</taxon>
        <taxon>Metazoa</taxon>
        <taxon>Spiralia</taxon>
        <taxon>Gnathifera</taxon>
        <taxon>Rotifera</taxon>
        <taxon>Eurotatoria</taxon>
        <taxon>Bdelloidea</taxon>
        <taxon>Philodinida</taxon>
        <taxon>Philodinidae</taxon>
        <taxon>Rotaria</taxon>
    </lineage>
</organism>
<sequence>DEDDDIKGDDGDELVNCKELFPVDVIK</sequence>